<feature type="domain" description="Reverse transcriptase" evidence="2">
    <location>
        <begin position="268"/>
        <end position="330"/>
    </location>
</feature>
<evidence type="ECO:0000259" key="3">
    <source>
        <dbReference type="Pfam" id="PF03732"/>
    </source>
</evidence>
<protein>
    <submittedName>
        <fullName evidence="4">Uncharacterized protein</fullName>
    </submittedName>
</protein>
<dbReference type="InterPro" id="IPR005162">
    <property type="entry name" value="Retrotrans_gag_dom"/>
</dbReference>
<dbReference type="Pfam" id="PF03732">
    <property type="entry name" value="Retrotrans_gag"/>
    <property type="match status" value="1"/>
</dbReference>
<keyword evidence="5" id="KW-1185">Reference proteome</keyword>
<proteinExistence type="predicted"/>
<dbReference type="AlphaFoldDB" id="A0AAF0U9J0"/>
<dbReference type="Gene3D" id="3.30.70.270">
    <property type="match status" value="1"/>
</dbReference>
<dbReference type="PANTHER" id="PTHR24559">
    <property type="entry name" value="TRANSPOSON TY3-I GAG-POL POLYPROTEIN"/>
    <property type="match status" value="1"/>
</dbReference>
<evidence type="ECO:0000313" key="4">
    <source>
        <dbReference type="EMBL" id="WMV41875.1"/>
    </source>
</evidence>
<feature type="domain" description="Retrotransposon gag" evidence="3">
    <location>
        <begin position="68"/>
        <end position="151"/>
    </location>
</feature>
<dbReference type="InterPro" id="IPR043502">
    <property type="entry name" value="DNA/RNA_pol_sf"/>
</dbReference>
<dbReference type="InterPro" id="IPR053134">
    <property type="entry name" value="RNA-dir_DNA_polymerase"/>
</dbReference>
<reference evidence="4" key="1">
    <citation type="submission" date="2023-08" db="EMBL/GenBank/DDBJ databases">
        <title>A de novo genome assembly of Solanum verrucosum Schlechtendal, a Mexican diploid species geographically isolated from the other diploid A-genome species in potato relatives.</title>
        <authorList>
            <person name="Hosaka K."/>
        </authorList>
    </citation>
    <scope>NUCLEOTIDE SEQUENCE</scope>
    <source>
        <tissue evidence="4">Young leaves</tissue>
    </source>
</reference>
<dbReference type="Pfam" id="PF00078">
    <property type="entry name" value="RVT_1"/>
    <property type="match status" value="1"/>
</dbReference>
<name>A0AAF0U9J0_SOLVR</name>
<evidence type="ECO:0000256" key="1">
    <source>
        <dbReference type="SAM" id="MobiDB-lite"/>
    </source>
</evidence>
<sequence length="355" mass="41497">MTTQANREVMVPMNPNLGTTTSRVKDFTRMNPLEFYGFKVEKDPQEFIDEVYKVLTIRGVTPVEKAELAAYQLKGVTQIWINQWKEARPVDAGPLEWEKFKSTFLDRFFPLEMRETKVLEFINLRQGNMSVKEYALRFIQLSKYAPSIVTDSRIEEEKLKERCRETNRSRTGDGNFSHARSDGHSRPRYQHSFSRQDMHPISIPPYRMAPVELIELKEKIKDLLDKGFIRPCISPWGAPVLFGKKKDGSLQMCIDYQQLNKVTIKNKVLRQYLDMFVIVFIDDILIYSRSEDDHTNHLRIVLQILKDQQLFAKSSKCEFWLRSVAFLGHIVSSKGIEVDPKKMDEVKSWPRPLTL</sequence>
<dbReference type="InterPro" id="IPR000477">
    <property type="entry name" value="RT_dom"/>
</dbReference>
<dbReference type="SUPFAM" id="SSF56672">
    <property type="entry name" value="DNA/RNA polymerases"/>
    <property type="match status" value="1"/>
</dbReference>
<accession>A0AAF0U9J0</accession>
<feature type="region of interest" description="Disordered" evidence="1">
    <location>
        <begin position="162"/>
        <end position="190"/>
    </location>
</feature>
<feature type="compositionally biased region" description="Basic and acidic residues" evidence="1">
    <location>
        <begin position="162"/>
        <end position="171"/>
    </location>
</feature>
<gene>
    <name evidence="4" type="ORF">MTR67_035260</name>
</gene>
<dbReference type="Gene3D" id="3.10.10.10">
    <property type="entry name" value="HIV Type 1 Reverse Transcriptase, subunit A, domain 1"/>
    <property type="match status" value="1"/>
</dbReference>
<dbReference type="CDD" id="cd01647">
    <property type="entry name" value="RT_LTR"/>
    <property type="match status" value="1"/>
</dbReference>
<organism evidence="4 5">
    <name type="scientific">Solanum verrucosum</name>
    <dbReference type="NCBI Taxonomy" id="315347"/>
    <lineage>
        <taxon>Eukaryota</taxon>
        <taxon>Viridiplantae</taxon>
        <taxon>Streptophyta</taxon>
        <taxon>Embryophyta</taxon>
        <taxon>Tracheophyta</taxon>
        <taxon>Spermatophyta</taxon>
        <taxon>Magnoliopsida</taxon>
        <taxon>eudicotyledons</taxon>
        <taxon>Gunneridae</taxon>
        <taxon>Pentapetalae</taxon>
        <taxon>asterids</taxon>
        <taxon>lamiids</taxon>
        <taxon>Solanales</taxon>
        <taxon>Solanaceae</taxon>
        <taxon>Solanoideae</taxon>
        <taxon>Solaneae</taxon>
        <taxon>Solanum</taxon>
    </lineage>
</organism>
<evidence type="ECO:0000259" key="2">
    <source>
        <dbReference type="Pfam" id="PF00078"/>
    </source>
</evidence>
<evidence type="ECO:0000313" key="5">
    <source>
        <dbReference type="Proteomes" id="UP001234989"/>
    </source>
</evidence>
<dbReference type="EMBL" id="CP133619">
    <property type="protein sequence ID" value="WMV41875.1"/>
    <property type="molecule type" value="Genomic_DNA"/>
</dbReference>
<dbReference type="Proteomes" id="UP001234989">
    <property type="component" value="Chromosome 8"/>
</dbReference>
<dbReference type="PANTHER" id="PTHR24559:SF444">
    <property type="entry name" value="REVERSE TRANSCRIPTASE DOMAIN-CONTAINING PROTEIN"/>
    <property type="match status" value="1"/>
</dbReference>
<dbReference type="InterPro" id="IPR043128">
    <property type="entry name" value="Rev_trsase/Diguanyl_cyclase"/>
</dbReference>